<dbReference type="PIRSF" id="PIRSF000390">
    <property type="entry name" value="PLP_StrS"/>
    <property type="match status" value="1"/>
</dbReference>
<dbReference type="GO" id="GO:0030170">
    <property type="term" value="F:pyridoxal phosphate binding"/>
    <property type="evidence" value="ECO:0007669"/>
    <property type="project" value="TreeGrafter"/>
</dbReference>
<evidence type="ECO:0000313" key="3">
    <source>
        <dbReference type="Proteomes" id="UP001218895"/>
    </source>
</evidence>
<keyword evidence="3" id="KW-1185">Reference proteome</keyword>
<comment type="similarity">
    <text evidence="1">Belongs to the DegT/DnrJ/EryC1 family.</text>
</comment>
<reference evidence="2" key="1">
    <citation type="submission" date="2022-01" db="EMBL/GenBank/DDBJ databases">
        <title>Complete genome of Methanomicrobium antiquum DSM 21220.</title>
        <authorList>
            <person name="Chen S.-C."/>
            <person name="You Y.-T."/>
            <person name="Zhou Y.-Z."/>
            <person name="Lai M.-C."/>
        </authorList>
    </citation>
    <scope>NUCLEOTIDE SEQUENCE</scope>
    <source>
        <strain evidence="2">DSM 21220</strain>
    </source>
</reference>
<dbReference type="Pfam" id="PF01041">
    <property type="entry name" value="DegT_DnrJ_EryC1"/>
    <property type="match status" value="1"/>
</dbReference>
<accession>A0AAF0FRV0</accession>
<dbReference type="InterPro" id="IPR015422">
    <property type="entry name" value="PyrdxlP-dep_Trfase_small"/>
</dbReference>
<dbReference type="Gene3D" id="3.40.640.10">
    <property type="entry name" value="Type I PLP-dependent aspartate aminotransferase-like (Major domain)"/>
    <property type="match status" value="1"/>
</dbReference>
<dbReference type="PANTHER" id="PTHR30244:SF34">
    <property type="entry name" value="DTDP-4-AMINO-4,6-DIDEOXYGALACTOSE TRANSAMINASE"/>
    <property type="match status" value="1"/>
</dbReference>
<evidence type="ECO:0000313" key="2">
    <source>
        <dbReference type="EMBL" id="WFN37412.1"/>
    </source>
</evidence>
<gene>
    <name evidence="2" type="ORF">L1994_03195</name>
</gene>
<dbReference type="SUPFAM" id="SSF53383">
    <property type="entry name" value="PLP-dependent transferases"/>
    <property type="match status" value="1"/>
</dbReference>
<dbReference type="EMBL" id="CP091092">
    <property type="protein sequence ID" value="WFN37412.1"/>
    <property type="molecule type" value="Genomic_DNA"/>
</dbReference>
<dbReference type="Gene3D" id="3.90.1150.10">
    <property type="entry name" value="Aspartate Aminotransferase, domain 1"/>
    <property type="match status" value="1"/>
</dbReference>
<keyword evidence="1" id="KW-0663">Pyridoxal phosphate</keyword>
<dbReference type="CDD" id="cd00616">
    <property type="entry name" value="AHBA_syn"/>
    <property type="match status" value="1"/>
</dbReference>
<dbReference type="InterPro" id="IPR015421">
    <property type="entry name" value="PyrdxlP-dep_Trfase_major"/>
</dbReference>
<protein>
    <submittedName>
        <fullName evidence="2">DegT/DnrJ/EryC1/StrS family aminotransferase</fullName>
    </submittedName>
</protein>
<dbReference type="AlphaFoldDB" id="A0AAF0FRV0"/>
<dbReference type="RefSeq" id="WP_278100251.1">
    <property type="nucleotide sequence ID" value="NZ_CP091092.1"/>
</dbReference>
<dbReference type="Proteomes" id="UP001218895">
    <property type="component" value="Chromosome"/>
</dbReference>
<dbReference type="GeneID" id="79949368"/>
<sequence length="360" mass="39188">MINIAQPALGGEEIAAANEVFRSGMLAQGKITEEFEKNFAKYCGVSYATGLNSGTAALHMGLLALGIGKGDGVIVPSFTFIATATSVSMCGAKPVIVDVLEESYTINPDEVLENLSDKTKAVIGVHLFGQPFDVKSLDDICKDKGIFLIEDAAQSHGAIYDSKKVGGLGDLGCFSFYPTKNMTTIEGGMVTTNDKEADSKLKRLINHGQSAKYLHTELGYNMRMSNVSAAIGNVQLSKLDGMNKKRAKNAEILCKEINVPGLKKPFCRDNSKHVWHQYVLEIAKNFPLTRDEFRDYLFDKGIGTAVHYPIPVHKQPLYENSGYKCPVSEELSSSVLSLPVHPGVSEEECRFIAKVINQVA</sequence>
<evidence type="ECO:0000256" key="1">
    <source>
        <dbReference type="RuleBase" id="RU004508"/>
    </source>
</evidence>
<keyword evidence="2" id="KW-0032">Aminotransferase</keyword>
<dbReference type="PANTHER" id="PTHR30244">
    <property type="entry name" value="TRANSAMINASE"/>
    <property type="match status" value="1"/>
</dbReference>
<dbReference type="InterPro" id="IPR015424">
    <property type="entry name" value="PyrdxlP-dep_Trfase"/>
</dbReference>
<organism evidence="2 3">
    <name type="scientific">Methanomicrobium antiquum</name>
    <dbReference type="NCBI Taxonomy" id="487686"/>
    <lineage>
        <taxon>Archaea</taxon>
        <taxon>Methanobacteriati</taxon>
        <taxon>Methanobacteriota</taxon>
        <taxon>Stenosarchaea group</taxon>
        <taxon>Methanomicrobia</taxon>
        <taxon>Methanomicrobiales</taxon>
        <taxon>Methanomicrobiaceae</taxon>
        <taxon>Methanomicrobium</taxon>
    </lineage>
</organism>
<name>A0AAF0FRV0_9EURY</name>
<dbReference type="KEGG" id="manq:L1994_03195"/>
<dbReference type="InterPro" id="IPR000653">
    <property type="entry name" value="DegT/StrS_aminotransferase"/>
</dbReference>
<proteinExistence type="inferred from homology"/>
<keyword evidence="2" id="KW-0808">Transferase</keyword>
<dbReference type="GO" id="GO:0000271">
    <property type="term" value="P:polysaccharide biosynthetic process"/>
    <property type="evidence" value="ECO:0007669"/>
    <property type="project" value="TreeGrafter"/>
</dbReference>
<dbReference type="GO" id="GO:0008483">
    <property type="term" value="F:transaminase activity"/>
    <property type="evidence" value="ECO:0007669"/>
    <property type="project" value="UniProtKB-KW"/>
</dbReference>